<dbReference type="AlphaFoldDB" id="A0A167THN8"/>
<gene>
    <name evidence="1" type="ORF">LEL_10792</name>
</gene>
<evidence type="ECO:0000313" key="1">
    <source>
        <dbReference type="EMBL" id="OAA60611.1"/>
    </source>
</evidence>
<name>A0A167THN8_CORDF</name>
<organism evidence="1 2">
    <name type="scientific">Akanthomyces lecanii RCEF 1005</name>
    <dbReference type="NCBI Taxonomy" id="1081108"/>
    <lineage>
        <taxon>Eukaryota</taxon>
        <taxon>Fungi</taxon>
        <taxon>Dikarya</taxon>
        <taxon>Ascomycota</taxon>
        <taxon>Pezizomycotina</taxon>
        <taxon>Sordariomycetes</taxon>
        <taxon>Hypocreomycetidae</taxon>
        <taxon>Hypocreales</taxon>
        <taxon>Cordycipitaceae</taxon>
        <taxon>Akanthomyces</taxon>
        <taxon>Cordyceps confragosa</taxon>
    </lineage>
</organism>
<proteinExistence type="predicted"/>
<evidence type="ECO:0000313" key="2">
    <source>
        <dbReference type="Proteomes" id="UP000076881"/>
    </source>
</evidence>
<protein>
    <submittedName>
        <fullName evidence="1">Uncharacterized protein</fullName>
    </submittedName>
</protein>
<comment type="caution">
    <text evidence="1">The sequence shown here is derived from an EMBL/GenBank/DDBJ whole genome shotgun (WGS) entry which is preliminary data.</text>
</comment>
<keyword evidence="2" id="KW-1185">Reference proteome</keyword>
<dbReference type="Proteomes" id="UP000076881">
    <property type="component" value="Unassembled WGS sequence"/>
</dbReference>
<accession>A0A167THN8</accession>
<dbReference type="EMBL" id="AZHF01000021">
    <property type="protein sequence ID" value="OAA60611.1"/>
    <property type="molecule type" value="Genomic_DNA"/>
</dbReference>
<sequence length="121" mass="13928">MEDTTTTKYSSKFSSTRGWEVTAKENAEYYIGLDLSQEISSSYTQEYVDETMEQRKPTLQAGFNWYPMVADAYLVCSGQYLENETFFNADGRAVLQQTERHHNLPDDEDSMCRRYVGTAST</sequence>
<reference evidence="1 2" key="1">
    <citation type="journal article" date="2016" name="Genome Biol. Evol.">
        <title>Divergent and convergent evolution of fungal pathogenicity.</title>
        <authorList>
            <person name="Shang Y."/>
            <person name="Xiao G."/>
            <person name="Zheng P."/>
            <person name="Cen K."/>
            <person name="Zhan S."/>
            <person name="Wang C."/>
        </authorList>
    </citation>
    <scope>NUCLEOTIDE SEQUENCE [LARGE SCALE GENOMIC DNA]</scope>
    <source>
        <strain evidence="1 2">RCEF 1005</strain>
    </source>
</reference>